<protein>
    <recommendedName>
        <fullName evidence="2">E3 UFM1-protein ligase 1</fullName>
    </recommendedName>
    <alternativeName>
        <fullName evidence="5">E3 UFM1-protein transferase 1</fullName>
    </alternativeName>
</protein>
<organism evidence="10 11">
    <name type="scientific">Cyprinus carpio carpio</name>
    <dbReference type="NCBI Taxonomy" id="630221"/>
    <lineage>
        <taxon>Eukaryota</taxon>
        <taxon>Metazoa</taxon>
        <taxon>Chordata</taxon>
        <taxon>Craniata</taxon>
        <taxon>Vertebrata</taxon>
        <taxon>Euteleostomi</taxon>
        <taxon>Actinopterygii</taxon>
        <taxon>Neopterygii</taxon>
        <taxon>Teleostei</taxon>
        <taxon>Ostariophysi</taxon>
        <taxon>Cypriniformes</taxon>
        <taxon>Cyprinidae</taxon>
        <taxon>Cyprininae</taxon>
        <taxon>Cyprinus</taxon>
    </lineage>
</organism>
<sequence length="824" mass="92116">MAADWEEIRRLAADFQRAQFADTIQRLSERNCIEIVAKLVEDKKLDVVHTLDGKEYVTPAQINREVRDELDMHRGRINVVDLQKIINVDLVHVESRANEIAKSDKGTQLILGQLIDESYLDRLAEEVNDKLQEAGQVNIAELCKTYDLPGDFLTEELNSRLGRVIQGQIDQYNRGVIFTQAFLSRHKACICGLFSAITRPTQINNLLNLYGFQENLMYCEYCSLPFYTAVSYLSILHVDCLFALSCLSAVLEELVKSGRLKGSVVGGRQDKAIYIPDIYSKAQSSWVESFLKQNGYLEIEALTRLGIPDPVNYIKRRFKSSKLLFLKSACVGRAIIDQLEASVEETINSATWVDLQPMIPSSLSEEDVGILLNEVLRGMNVQSSARLLSTCVVSEKFITGCIALFDDIMQQKAQKEVKNNPVFLITEDDVKQASVLLESSASSKKDKRDERRKKATEGSGSVKGSGGGNAREIRIRKAKKKGRREEDSDEETTHTSQGRNKQGDLAFLSVEEIMEVLGEKVCDSSEEMLQELAEQIQRPLSKMYQEVVSAAFMSTSSAGAGGSRKKNMKDLQEEINNLYNNIRLFEKGTKLFSDETQATIAKHVLKTVCTDATNVLLSFVAVEHMTSDSSTAITSEIRLKILAKLSDEVKAPLMKLHNSLNGKAIEDFLSCLETSAEECGLLLKKGDKKRERQALFVHRQALSEQLRDTEDPALVLHLTSVLLFQNFTHCMLHAPGRCVPHIIGFLQSKIPEEQHKLLSQYQSLVVKQLVVQGHGLEKKSSLGEGAQDGPAVSDDVEGLQKELHSLTRDIKDIILSQRKPSVTE</sequence>
<feature type="domain" description="E3 UFM1-protein ligase-like C-terminal" evidence="9">
    <location>
        <begin position="691"/>
        <end position="813"/>
    </location>
</feature>
<name>A0A8C1HHB9_CYPCA</name>
<evidence type="ECO:0000313" key="11">
    <source>
        <dbReference type="Proteomes" id="UP001108240"/>
    </source>
</evidence>
<dbReference type="Pfam" id="PF25870">
    <property type="entry name" value="WHD_UFL1_5th"/>
    <property type="match status" value="1"/>
</dbReference>
<dbReference type="GeneTree" id="ENSGT00390000002112"/>
<dbReference type="GO" id="GO:0005789">
    <property type="term" value="C:endoplasmic reticulum membrane"/>
    <property type="evidence" value="ECO:0007669"/>
    <property type="project" value="TreeGrafter"/>
</dbReference>
<feature type="domain" description="E3 UFM1-protein ligase 1-like N-terminal" evidence="7">
    <location>
        <begin position="7"/>
        <end position="314"/>
    </location>
</feature>
<dbReference type="AlphaFoldDB" id="A0A8C1HHB9"/>
<dbReference type="Proteomes" id="UP001108240">
    <property type="component" value="Unplaced"/>
</dbReference>
<dbReference type="GO" id="GO:1990592">
    <property type="term" value="P:protein K69-linked ufmylation"/>
    <property type="evidence" value="ECO:0007669"/>
    <property type="project" value="TreeGrafter"/>
</dbReference>
<evidence type="ECO:0000256" key="1">
    <source>
        <dbReference type="ARBA" id="ARBA00010789"/>
    </source>
</evidence>
<feature type="region of interest" description="Disordered" evidence="6">
    <location>
        <begin position="437"/>
        <end position="504"/>
    </location>
</feature>
<evidence type="ECO:0000259" key="8">
    <source>
        <dbReference type="Pfam" id="PF23659"/>
    </source>
</evidence>
<keyword evidence="3" id="KW-0808">Transferase</keyword>
<dbReference type="Pfam" id="PF25041">
    <property type="entry name" value="UFL1_C"/>
    <property type="match status" value="1"/>
</dbReference>
<evidence type="ECO:0000256" key="2">
    <source>
        <dbReference type="ARBA" id="ARBA00019780"/>
    </source>
</evidence>
<keyword evidence="4" id="KW-0833">Ubl conjugation pathway</keyword>
<dbReference type="InterPro" id="IPR056579">
    <property type="entry name" value="Ufl1_N"/>
</dbReference>
<evidence type="ECO:0000313" key="10">
    <source>
        <dbReference type="Ensembl" id="ENSCCRP00000050528.2"/>
    </source>
</evidence>
<comment type="similarity">
    <text evidence="1">Belongs to the UFL1 family.</text>
</comment>
<dbReference type="GO" id="GO:0061666">
    <property type="term" value="F:UFM1 ligase activity"/>
    <property type="evidence" value="ECO:0007669"/>
    <property type="project" value="InterPro"/>
</dbReference>
<dbReference type="PANTHER" id="PTHR31057:SF0">
    <property type="entry name" value="E3 UFM1-PROTEIN LIGASE 1"/>
    <property type="match status" value="1"/>
</dbReference>
<dbReference type="GO" id="GO:0034976">
    <property type="term" value="P:response to endoplasmic reticulum stress"/>
    <property type="evidence" value="ECO:0007669"/>
    <property type="project" value="TreeGrafter"/>
</dbReference>
<dbReference type="InterPro" id="IPR056761">
    <property type="entry name" value="Ufl1-like_C"/>
</dbReference>
<dbReference type="Pfam" id="PF09743">
    <property type="entry name" value="E3_UFM1_ligase"/>
    <property type="match status" value="1"/>
</dbReference>
<evidence type="ECO:0000256" key="5">
    <source>
        <dbReference type="ARBA" id="ARBA00031516"/>
    </source>
</evidence>
<evidence type="ECO:0000259" key="7">
    <source>
        <dbReference type="Pfam" id="PF09743"/>
    </source>
</evidence>
<dbReference type="Ensembl" id="ENSCCRT00000054740.2">
    <property type="protein sequence ID" value="ENSCCRP00000050528.2"/>
    <property type="gene ID" value="ENSCCRG00000079835.1"/>
</dbReference>
<evidence type="ECO:0000256" key="3">
    <source>
        <dbReference type="ARBA" id="ARBA00022679"/>
    </source>
</evidence>
<dbReference type="PANTHER" id="PTHR31057">
    <property type="entry name" value="E3 UFM1-PROTEIN LIGASE 1"/>
    <property type="match status" value="1"/>
</dbReference>
<reference evidence="10" key="1">
    <citation type="submission" date="2025-08" db="UniProtKB">
        <authorList>
            <consortium name="Ensembl"/>
        </authorList>
    </citation>
    <scope>IDENTIFICATION</scope>
</reference>
<dbReference type="InterPro" id="IPR018611">
    <property type="entry name" value="Ufl1"/>
</dbReference>
<dbReference type="GO" id="GO:0032434">
    <property type="term" value="P:regulation of proteasomal ubiquitin-dependent protein catabolic process"/>
    <property type="evidence" value="ECO:0007669"/>
    <property type="project" value="TreeGrafter"/>
</dbReference>
<accession>A0A8C1HHB9</accession>
<dbReference type="OMA" id="FPKDFWA"/>
<evidence type="ECO:0000256" key="6">
    <source>
        <dbReference type="SAM" id="MobiDB-lite"/>
    </source>
</evidence>
<evidence type="ECO:0000259" key="9">
    <source>
        <dbReference type="Pfam" id="PF25041"/>
    </source>
</evidence>
<keyword evidence="11" id="KW-1185">Reference proteome</keyword>
<feature type="domain" description="E3 UFM1-protein ligase 1-like" evidence="8">
    <location>
        <begin position="568"/>
        <end position="685"/>
    </location>
</feature>
<dbReference type="Pfam" id="PF23659">
    <property type="entry name" value="UFL1"/>
    <property type="match status" value="1"/>
</dbReference>
<reference evidence="10" key="2">
    <citation type="submission" date="2025-09" db="UniProtKB">
        <authorList>
            <consortium name="Ensembl"/>
        </authorList>
    </citation>
    <scope>IDENTIFICATION</scope>
</reference>
<dbReference type="InterPro" id="IPR056580">
    <property type="entry name" value="Ufl1_dom"/>
</dbReference>
<proteinExistence type="inferred from homology"/>
<evidence type="ECO:0000256" key="4">
    <source>
        <dbReference type="ARBA" id="ARBA00022786"/>
    </source>
</evidence>